<dbReference type="PANTHER" id="PTHR48079:SF6">
    <property type="entry name" value="NAD(P)-BINDING DOMAIN-CONTAINING PROTEIN-RELATED"/>
    <property type="match status" value="1"/>
</dbReference>
<evidence type="ECO:0000313" key="2">
    <source>
        <dbReference type="EMBL" id="MFC4096104.1"/>
    </source>
</evidence>
<dbReference type="RefSeq" id="WP_192460282.1">
    <property type="nucleotide sequence ID" value="NZ_JACYFJ010000001.1"/>
</dbReference>
<proteinExistence type="predicted"/>
<dbReference type="SUPFAM" id="SSF51735">
    <property type="entry name" value="NAD(P)-binding Rossmann-fold domains"/>
    <property type="match status" value="1"/>
</dbReference>
<dbReference type="EMBL" id="JBHSAW010000004">
    <property type="protein sequence ID" value="MFC4096104.1"/>
    <property type="molecule type" value="Genomic_DNA"/>
</dbReference>
<protein>
    <submittedName>
        <fullName evidence="2">NAD(P)H-binding protein</fullName>
    </submittedName>
</protein>
<feature type="domain" description="NAD(P)-binding" evidence="1">
    <location>
        <begin position="10"/>
        <end position="181"/>
    </location>
</feature>
<evidence type="ECO:0000313" key="3">
    <source>
        <dbReference type="Proteomes" id="UP001595814"/>
    </source>
</evidence>
<dbReference type="Pfam" id="PF13460">
    <property type="entry name" value="NAD_binding_10"/>
    <property type="match status" value="1"/>
</dbReference>
<reference evidence="3" key="1">
    <citation type="journal article" date="2019" name="Int. J. Syst. Evol. Microbiol.">
        <title>The Global Catalogue of Microorganisms (GCM) 10K type strain sequencing project: providing services to taxonomists for standard genome sequencing and annotation.</title>
        <authorList>
            <consortium name="The Broad Institute Genomics Platform"/>
            <consortium name="The Broad Institute Genome Sequencing Center for Infectious Disease"/>
            <person name="Wu L."/>
            <person name="Ma J."/>
        </authorList>
    </citation>
    <scope>NUCLEOTIDE SEQUENCE [LARGE SCALE GENOMIC DNA]</scope>
    <source>
        <strain evidence="3">CECT 7477</strain>
    </source>
</reference>
<keyword evidence="3" id="KW-1185">Reference proteome</keyword>
<dbReference type="Gene3D" id="3.40.50.720">
    <property type="entry name" value="NAD(P)-binding Rossmann-like Domain"/>
    <property type="match status" value="1"/>
</dbReference>
<dbReference type="InterPro" id="IPR051783">
    <property type="entry name" value="NAD(P)-dependent_oxidoreduct"/>
</dbReference>
<gene>
    <name evidence="2" type="ORF">ACFOUT_09470</name>
</gene>
<dbReference type="InterPro" id="IPR016040">
    <property type="entry name" value="NAD(P)-bd_dom"/>
</dbReference>
<evidence type="ECO:0000259" key="1">
    <source>
        <dbReference type="Pfam" id="PF13460"/>
    </source>
</evidence>
<sequence>MTKIAVMGCGWLGLPLAKALLSKQFSVKGSTTSEEKVLQMKKLGIEPALLVLSETDIKGNIHEFLANVNILIINIPPRLRSGNGENYVKKMQLVYRALLISSVEKIVFVSSTSVYGDIHGEVDEDTPPNPSTESGKQLTEAEKIFKDVKNFETTIIRFGGLIGPDRHPVTMLSGRKNLKNGHYPINLIHLNDCIKIIEEVILNDWWNETLNGVFPYHPSKSEYYNTEAKKRSIQPIDYEQSNAKKGKTVRSKNLISVKGFRFTTTL</sequence>
<organism evidence="2 3">
    <name type="scientific">Euzebyella saccharophila</name>
    <dbReference type="NCBI Taxonomy" id="679664"/>
    <lineage>
        <taxon>Bacteria</taxon>
        <taxon>Pseudomonadati</taxon>
        <taxon>Bacteroidota</taxon>
        <taxon>Flavobacteriia</taxon>
        <taxon>Flavobacteriales</taxon>
        <taxon>Flavobacteriaceae</taxon>
        <taxon>Euzebyella</taxon>
    </lineage>
</organism>
<name>A0ABV8JP24_9FLAO</name>
<accession>A0ABV8JP24</accession>
<comment type="caution">
    <text evidence="2">The sequence shown here is derived from an EMBL/GenBank/DDBJ whole genome shotgun (WGS) entry which is preliminary data.</text>
</comment>
<dbReference type="Proteomes" id="UP001595814">
    <property type="component" value="Unassembled WGS sequence"/>
</dbReference>
<dbReference type="PANTHER" id="PTHR48079">
    <property type="entry name" value="PROTEIN YEEZ"/>
    <property type="match status" value="1"/>
</dbReference>
<dbReference type="InterPro" id="IPR036291">
    <property type="entry name" value="NAD(P)-bd_dom_sf"/>
</dbReference>